<keyword evidence="4" id="KW-1185">Reference proteome</keyword>
<feature type="region of interest" description="Disordered" evidence="1">
    <location>
        <begin position="610"/>
        <end position="634"/>
    </location>
</feature>
<feature type="region of interest" description="Disordered" evidence="1">
    <location>
        <begin position="490"/>
        <end position="530"/>
    </location>
</feature>
<keyword evidence="2" id="KW-0732">Signal</keyword>
<reference evidence="3" key="2">
    <citation type="submission" date="2025-08" db="UniProtKB">
        <authorList>
            <consortium name="Ensembl"/>
        </authorList>
    </citation>
    <scope>IDENTIFICATION</scope>
</reference>
<reference evidence="3" key="3">
    <citation type="submission" date="2025-09" db="UniProtKB">
        <authorList>
            <consortium name="Ensembl"/>
        </authorList>
    </citation>
    <scope>IDENTIFICATION</scope>
</reference>
<evidence type="ECO:0000313" key="3">
    <source>
        <dbReference type="Ensembl" id="ENSDCDP00010029321.1"/>
    </source>
</evidence>
<feature type="compositionally biased region" description="Polar residues" evidence="1">
    <location>
        <begin position="847"/>
        <end position="861"/>
    </location>
</feature>
<feature type="region of interest" description="Disordered" evidence="1">
    <location>
        <begin position="51"/>
        <end position="72"/>
    </location>
</feature>
<feature type="compositionally biased region" description="Acidic residues" evidence="1">
    <location>
        <begin position="108"/>
        <end position="119"/>
    </location>
</feature>
<feature type="region of interest" description="Disordered" evidence="1">
    <location>
        <begin position="268"/>
        <end position="295"/>
    </location>
</feature>
<evidence type="ECO:0000256" key="2">
    <source>
        <dbReference type="SAM" id="SignalP"/>
    </source>
</evidence>
<dbReference type="Proteomes" id="UP000694580">
    <property type="component" value="Chromosome 13"/>
</dbReference>
<name>A0AAY4C9Q7_9TELE</name>
<evidence type="ECO:0000313" key="4">
    <source>
        <dbReference type="Proteomes" id="UP000694580"/>
    </source>
</evidence>
<dbReference type="PANTHER" id="PTHR18839">
    <property type="entry name" value="MITOTIC INTERACTOR AND SUBSTRATE OF PLK1 MISP FAMILY MEMBER"/>
    <property type="match status" value="1"/>
</dbReference>
<dbReference type="InterPro" id="IPR042779">
    <property type="entry name" value="MISP/MISP3-like"/>
</dbReference>
<sequence length="1009" mass="112971">MPYSSLVIAWLRVLPLLLFQLCARCGKLEMISVWLLVLKLLRATTGLRRVNENEEDEGSSSPLVQKPAEQDNLSKSVTMETNSLAERPNIIDCKMGAEEPEIGKTQLEEEDTQAEEGEPDVVPGCSHTQVEEEEPDVVPGCSNTQVEEEEPDVVPGCSNTQEDDVVVPECLEIQVEEEEPDVVPGCSLTQVEEEEPDVVPGCSNTQVEEEEPDVVPGCSNTQEDDVVVPECLEIQVEEEEPDVVPGCSLTQEDDVVVPECLETQVEEEEPDVVPGCSNTQVEEEEPDVVPGCSNTQEDDVVVPECLEIQVEEEEPDVVPGCSLTQEDDVVVPECLETQVEEEEPDVVPGCSLTQADDVVVPECLETQVEEEEPDVVPGCSLTQEDDVVVPECLETQVEDVAPECSQTQWEEEEPDVFPKCSETLTEEDGSDVFPKCSQKHCNEEEPVVFPECSTECTGMAEGIKIFADEQTVQRSEHVCYEGRLGSNHVENRLDQEAEGPLTSNVPDIRKREQDTQDDNLAQNNTPYDDIKGDAIEENLILLQEEQPTGEVVEPCQDFEQDDLSDCLQVEMAIVSSDSDPDEQWRSNVCLNDQKLRLHLQDPVKREITVEEKKSPEPGCGAENKTDGPDVLSCPSKRQESVAKVSENEVELSQTLNVSLSPSPSTSSEVEKKLPEDYCVIQPMNSELVSTEHVDFKLARKQWLKMEEQTKGQVHQPSVHQGTYQGGHSFMYRPVRSIERSKKDPDAESLAVGDYQHTQFSPCSEDSGLDDTSYKSAYDDSETPIEREIRQAMEREENLRRERGILKPSIHKTTLLQPSKFEKTLCREVEEKRRMFDTHEDRRRSPKSPGTKTPTFSVSASASPKGPTYHEMTANNVIILEPDSYPASPRHRTRGPLLSPGTGRFSEWPPETANVIILETSNLIIRSASEFCLSSACRETQESTFQNNPFFKLRSHSTHSLVDQEIKLVRERDEELRRQRAQLYSREKYDTVLVSPNLMENLNFDRAGST</sequence>
<dbReference type="GeneTree" id="ENSGT00940000175356"/>
<proteinExistence type="predicted"/>
<feature type="region of interest" description="Disordered" evidence="1">
    <location>
        <begin position="835"/>
        <end position="868"/>
    </location>
</feature>
<dbReference type="Ensembl" id="ENSDCDT00010036209.1">
    <property type="protein sequence ID" value="ENSDCDP00010029321.1"/>
    <property type="gene ID" value="ENSDCDG00010018526.1"/>
</dbReference>
<gene>
    <name evidence="3" type="primary">si:ch211-153l6.6</name>
</gene>
<feature type="region of interest" description="Disordered" evidence="1">
    <location>
        <begin position="739"/>
        <end position="784"/>
    </location>
</feature>
<feature type="region of interest" description="Disordered" evidence="1">
    <location>
        <begin position="193"/>
        <end position="221"/>
    </location>
</feature>
<dbReference type="PANTHER" id="PTHR18839:SF0">
    <property type="entry name" value="MITOTIC INTERACTOR AND SUBSTRATE OF PLK1 ISOFORM X1-RELATED"/>
    <property type="match status" value="1"/>
</dbReference>
<organism evidence="3 4">
    <name type="scientific">Denticeps clupeoides</name>
    <name type="common">denticle herring</name>
    <dbReference type="NCBI Taxonomy" id="299321"/>
    <lineage>
        <taxon>Eukaryota</taxon>
        <taxon>Metazoa</taxon>
        <taxon>Chordata</taxon>
        <taxon>Craniata</taxon>
        <taxon>Vertebrata</taxon>
        <taxon>Euteleostomi</taxon>
        <taxon>Actinopterygii</taxon>
        <taxon>Neopterygii</taxon>
        <taxon>Teleostei</taxon>
        <taxon>Clupei</taxon>
        <taxon>Clupeiformes</taxon>
        <taxon>Denticipitoidei</taxon>
        <taxon>Denticipitidae</taxon>
        <taxon>Denticeps</taxon>
    </lineage>
</organism>
<accession>A0AAY4C9Q7</accession>
<feature type="signal peptide" evidence="2">
    <location>
        <begin position="1"/>
        <end position="25"/>
    </location>
</feature>
<dbReference type="AlphaFoldDB" id="A0AAY4C9Q7"/>
<protein>
    <submittedName>
        <fullName evidence="3">Uncharacterized protein</fullName>
    </submittedName>
</protein>
<feature type="chain" id="PRO_5044232371" evidence="2">
    <location>
        <begin position="26"/>
        <end position="1009"/>
    </location>
</feature>
<reference evidence="3 4" key="1">
    <citation type="submission" date="2020-06" db="EMBL/GenBank/DDBJ databases">
        <authorList>
            <consortium name="Wellcome Sanger Institute Data Sharing"/>
        </authorList>
    </citation>
    <scope>NUCLEOTIDE SEQUENCE [LARGE SCALE GENOMIC DNA]</scope>
</reference>
<feature type="region of interest" description="Disordered" evidence="1">
    <location>
        <begin position="108"/>
        <end position="160"/>
    </location>
</feature>
<evidence type="ECO:0000256" key="1">
    <source>
        <dbReference type="SAM" id="MobiDB-lite"/>
    </source>
</evidence>